<name>A0A0S3RZ28_PHAAN</name>
<evidence type="ECO:0000313" key="1">
    <source>
        <dbReference type="EMBL" id="BAT85816.1"/>
    </source>
</evidence>
<reference evidence="1 2" key="1">
    <citation type="journal article" date="2015" name="Sci. Rep.">
        <title>The power of single molecule real-time sequencing technology in the de novo assembly of a eukaryotic genome.</title>
        <authorList>
            <person name="Sakai H."/>
            <person name="Naito K."/>
            <person name="Ogiso-Tanaka E."/>
            <person name="Takahashi Y."/>
            <person name="Iseki K."/>
            <person name="Muto C."/>
            <person name="Satou K."/>
            <person name="Teruya K."/>
            <person name="Shiroma A."/>
            <person name="Shimoji M."/>
            <person name="Hirano T."/>
            <person name="Itoh T."/>
            <person name="Kaga A."/>
            <person name="Tomooka N."/>
        </authorList>
    </citation>
    <scope>NUCLEOTIDE SEQUENCE [LARGE SCALE GENOMIC DNA]</scope>
    <source>
        <strain evidence="2">cv. Shumari</strain>
    </source>
</reference>
<dbReference type="EMBL" id="AP015037">
    <property type="protein sequence ID" value="BAT85816.1"/>
    <property type="molecule type" value="Genomic_DNA"/>
</dbReference>
<dbReference type="AlphaFoldDB" id="A0A0S3RZ28"/>
<protein>
    <submittedName>
        <fullName evidence="1">Uncharacterized protein</fullName>
    </submittedName>
</protein>
<proteinExistence type="predicted"/>
<dbReference type="Proteomes" id="UP000291084">
    <property type="component" value="Chromosome 4"/>
</dbReference>
<gene>
    <name evidence="1" type="primary">Vigan.04G340600</name>
    <name evidence="1" type="ORF">VIGAN_04340600</name>
</gene>
<evidence type="ECO:0000313" key="2">
    <source>
        <dbReference type="Proteomes" id="UP000291084"/>
    </source>
</evidence>
<organism evidence="1 2">
    <name type="scientific">Vigna angularis var. angularis</name>
    <dbReference type="NCBI Taxonomy" id="157739"/>
    <lineage>
        <taxon>Eukaryota</taxon>
        <taxon>Viridiplantae</taxon>
        <taxon>Streptophyta</taxon>
        <taxon>Embryophyta</taxon>
        <taxon>Tracheophyta</taxon>
        <taxon>Spermatophyta</taxon>
        <taxon>Magnoliopsida</taxon>
        <taxon>eudicotyledons</taxon>
        <taxon>Gunneridae</taxon>
        <taxon>Pentapetalae</taxon>
        <taxon>rosids</taxon>
        <taxon>fabids</taxon>
        <taxon>Fabales</taxon>
        <taxon>Fabaceae</taxon>
        <taxon>Papilionoideae</taxon>
        <taxon>50 kb inversion clade</taxon>
        <taxon>NPAAA clade</taxon>
        <taxon>indigoferoid/millettioid clade</taxon>
        <taxon>Phaseoleae</taxon>
        <taxon>Vigna</taxon>
    </lineage>
</organism>
<keyword evidence="2" id="KW-1185">Reference proteome</keyword>
<sequence>MKLPLVLNNIYCLRIHFTNRLIHYAKLKIEPVLSLSELVLSLWHVLVDFRGNRAASAMNAELQTKRGTMAPCDSCSCIYCPCESQASRLMFRNINCSVKASTFLSTISFPSSTHATFDQSILEDA</sequence>
<accession>A0A0S3RZ28</accession>